<gene>
    <name evidence="2" type="ORF">BDA99DRAFT_562348</name>
</gene>
<dbReference type="AlphaFoldDB" id="A0AAD5K413"/>
<organism evidence="2 3">
    <name type="scientific">Phascolomyces articulosus</name>
    <dbReference type="NCBI Taxonomy" id="60185"/>
    <lineage>
        <taxon>Eukaryota</taxon>
        <taxon>Fungi</taxon>
        <taxon>Fungi incertae sedis</taxon>
        <taxon>Mucoromycota</taxon>
        <taxon>Mucoromycotina</taxon>
        <taxon>Mucoromycetes</taxon>
        <taxon>Mucorales</taxon>
        <taxon>Lichtheimiaceae</taxon>
        <taxon>Phascolomyces</taxon>
    </lineage>
</organism>
<dbReference type="Proteomes" id="UP001209540">
    <property type="component" value="Unassembled WGS sequence"/>
</dbReference>
<accession>A0AAD5K413</accession>
<reference evidence="2" key="1">
    <citation type="journal article" date="2022" name="IScience">
        <title>Evolution of zygomycete secretomes and the origins of terrestrial fungal ecologies.</title>
        <authorList>
            <person name="Chang Y."/>
            <person name="Wang Y."/>
            <person name="Mondo S."/>
            <person name="Ahrendt S."/>
            <person name="Andreopoulos W."/>
            <person name="Barry K."/>
            <person name="Beard J."/>
            <person name="Benny G.L."/>
            <person name="Blankenship S."/>
            <person name="Bonito G."/>
            <person name="Cuomo C."/>
            <person name="Desiro A."/>
            <person name="Gervers K.A."/>
            <person name="Hundley H."/>
            <person name="Kuo A."/>
            <person name="LaButti K."/>
            <person name="Lang B.F."/>
            <person name="Lipzen A."/>
            <person name="O'Donnell K."/>
            <person name="Pangilinan J."/>
            <person name="Reynolds N."/>
            <person name="Sandor L."/>
            <person name="Smith M.E."/>
            <person name="Tsang A."/>
            <person name="Grigoriev I.V."/>
            <person name="Stajich J.E."/>
            <person name="Spatafora J.W."/>
        </authorList>
    </citation>
    <scope>NUCLEOTIDE SEQUENCE</scope>
    <source>
        <strain evidence="2">RSA 2281</strain>
    </source>
</reference>
<feature type="compositionally biased region" description="Polar residues" evidence="1">
    <location>
        <begin position="1"/>
        <end position="17"/>
    </location>
</feature>
<sequence>MNNSQQISFAASKNVHPTEQIKDSTDEQYTNNATPTETKIIEPSSTIPSSIQPSKIMNLFYILDIIKNSRRFCCIIAPACATSMYAGIKKAVARTGLYTFVLVLGIQDIAKHLKNMAAVLCCIENTLTKLSLYVSHPSLVYLELSSPLITGHGVELILQGFQELRRLIADDCDDSVLEVVVDQLWRKKRSIRIVYTFDVQTSRHIRKYTCMLVTISLSVLQVQEFYEHLTRLLIQLFKKYAQAASLSSTTVSSLNQIKLQYYYKHVIMDDMLDVLSNTNSLEEIWLTDLFYKTSTEQVHRLIAKLGKHKLKEICFQYIGEPKSEISLAVPCSW</sequence>
<protein>
    <submittedName>
        <fullName evidence="2">Uncharacterized protein</fullName>
    </submittedName>
</protein>
<dbReference type="EMBL" id="JAIXMP010000023">
    <property type="protein sequence ID" value="KAI9255072.1"/>
    <property type="molecule type" value="Genomic_DNA"/>
</dbReference>
<evidence type="ECO:0000256" key="1">
    <source>
        <dbReference type="SAM" id="MobiDB-lite"/>
    </source>
</evidence>
<name>A0AAD5K413_9FUNG</name>
<reference evidence="2" key="2">
    <citation type="submission" date="2023-02" db="EMBL/GenBank/DDBJ databases">
        <authorList>
            <consortium name="DOE Joint Genome Institute"/>
            <person name="Mondo S.J."/>
            <person name="Chang Y."/>
            <person name="Wang Y."/>
            <person name="Ahrendt S."/>
            <person name="Andreopoulos W."/>
            <person name="Barry K."/>
            <person name="Beard J."/>
            <person name="Benny G.L."/>
            <person name="Blankenship S."/>
            <person name="Bonito G."/>
            <person name="Cuomo C."/>
            <person name="Desiro A."/>
            <person name="Gervers K.A."/>
            <person name="Hundley H."/>
            <person name="Kuo A."/>
            <person name="LaButti K."/>
            <person name="Lang B.F."/>
            <person name="Lipzen A."/>
            <person name="O'Donnell K."/>
            <person name="Pangilinan J."/>
            <person name="Reynolds N."/>
            <person name="Sandor L."/>
            <person name="Smith M.W."/>
            <person name="Tsang A."/>
            <person name="Grigoriev I.V."/>
            <person name="Stajich J.E."/>
            <person name="Spatafora J.W."/>
        </authorList>
    </citation>
    <scope>NUCLEOTIDE SEQUENCE</scope>
    <source>
        <strain evidence="2">RSA 2281</strain>
    </source>
</reference>
<keyword evidence="3" id="KW-1185">Reference proteome</keyword>
<comment type="caution">
    <text evidence="2">The sequence shown here is derived from an EMBL/GenBank/DDBJ whole genome shotgun (WGS) entry which is preliminary data.</text>
</comment>
<dbReference type="Gene3D" id="3.80.10.10">
    <property type="entry name" value="Ribonuclease Inhibitor"/>
    <property type="match status" value="1"/>
</dbReference>
<evidence type="ECO:0000313" key="2">
    <source>
        <dbReference type="EMBL" id="KAI9255072.1"/>
    </source>
</evidence>
<proteinExistence type="predicted"/>
<dbReference type="InterPro" id="IPR032675">
    <property type="entry name" value="LRR_dom_sf"/>
</dbReference>
<feature type="region of interest" description="Disordered" evidence="1">
    <location>
        <begin position="1"/>
        <end position="34"/>
    </location>
</feature>
<evidence type="ECO:0000313" key="3">
    <source>
        <dbReference type="Proteomes" id="UP001209540"/>
    </source>
</evidence>